<keyword evidence="2" id="KW-0808">Transferase</keyword>
<gene>
    <name evidence="2" type="ORF">PQG45_00830</name>
</gene>
<comment type="caution">
    <text evidence="2">The sequence shown here is derived from an EMBL/GenBank/DDBJ whole genome shotgun (WGS) entry which is preliminary data.</text>
</comment>
<dbReference type="Proteomes" id="UP001249959">
    <property type="component" value="Unassembled WGS sequence"/>
</dbReference>
<reference evidence="2 3" key="1">
    <citation type="submission" date="2023-09" db="EMBL/GenBank/DDBJ databases">
        <title>Aquirufa genomes.</title>
        <authorList>
            <person name="Pitt A."/>
        </authorList>
    </citation>
    <scope>NUCLEOTIDE SEQUENCE [LARGE SCALE GENOMIC DNA]</scope>
    <source>
        <strain evidence="2 3">LEOWEIH-7C</strain>
    </source>
</reference>
<dbReference type="Gene3D" id="3.40.50.2000">
    <property type="entry name" value="Glycogen Phosphorylase B"/>
    <property type="match status" value="2"/>
</dbReference>
<keyword evidence="3" id="KW-1185">Reference proteome</keyword>
<sequence>MSRNKVGKPKIAFLLPQLIKAAPIIYNKNLVAHLQDEFDITVFYFQGDDKVGFTCKTQWIDYQKEFSFEGFDLVQSFGYRPDVYLARNRKRIKAQLVSTLHSFIFFDLRSQYGYLASLVFGTWWLYCLMKFDQIVCLTQVMKDYYGSFLPKQKLNVIHSSHVVIQQTEATDSKIGDEIANFKSNKVLLGIIANLTYQKGIDHVIKAIADSEQYKLLIIGDGRYRKTLEKMVADYGCESKCLFLGHLEDAHQFMPLLDIYVMSSYQEGFGLVGLEAAHYKIPIVCNDIPVFREIFMNGIVEFYQANSAESLLRALDDVSGNMIDYGIKLHEFCTPKYRIDKMSNEYSKLYTTIIE</sequence>
<dbReference type="Pfam" id="PF00534">
    <property type="entry name" value="Glycos_transf_1"/>
    <property type="match status" value="1"/>
</dbReference>
<organism evidence="2 3">
    <name type="scientific">Aquirufa regiilacus</name>
    <dbReference type="NCBI Taxonomy" id="3024868"/>
    <lineage>
        <taxon>Bacteria</taxon>
        <taxon>Pseudomonadati</taxon>
        <taxon>Bacteroidota</taxon>
        <taxon>Cytophagia</taxon>
        <taxon>Cytophagales</taxon>
        <taxon>Flectobacillaceae</taxon>
        <taxon>Aquirufa</taxon>
    </lineage>
</organism>
<dbReference type="RefSeq" id="WP_316070111.1">
    <property type="nucleotide sequence ID" value="NZ_JAVNWW010000001.1"/>
</dbReference>
<dbReference type="CDD" id="cd03801">
    <property type="entry name" value="GT4_PimA-like"/>
    <property type="match status" value="1"/>
</dbReference>
<feature type="domain" description="Glycosyl transferase family 1" evidence="1">
    <location>
        <begin position="179"/>
        <end position="317"/>
    </location>
</feature>
<proteinExistence type="predicted"/>
<dbReference type="PANTHER" id="PTHR12526">
    <property type="entry name" value="GLYCOSYLTRANSFERASE"/>
    <property type="match status" value="1"/>
</dbReference>
<dbReference type="InterPro" id="IPR001296">
    <property type="entry name" value="Glyco_trans_1"/>
</dbReference>
<evidence type="ECO:0000313" key="2">
    <source>
        <dbReference type="EMBL" id="MDU0807572.1"/>
    </source>
</evidence>
<protein>
    <submittedName>
        <fullName evidence="2">Glycosyltransferase family 4 protein</fullName>
        <ecNumber evidence="2">2.4.-.-</ecNumber>
    </submittedName>
</protein>
<keyword evidence="2" id="KW-0328">Glycosyltransferase</keyword>
<dbReference type="SUPFAM" id="SSF53756">
    <property type="entry name" value="UDP-Glycosyltransferase/glycogen phosphorylase"/>
    <property type="match status" value="1"/>
</dbReference>
<dbReference type="EC" id="2.4.-.-" evidence="2"/>
<dbReference type="PANTHER" id="PTHR12526:SF630">
    <property type="entry name" value="GLYCOSYLTRANSFERASE"/>
    <property type="match status" value="1"/>
</dbReference>
<dbReference type="EMBL" id="JAVNWW010000001">
    <property type="protein sequence ID" value="MDU0807572.1"/>
    <property type="molecule type" value="Genomic_DNA"/>
</dbReference>
<accession>A0ABU3TNY7</accession>
<evidence type="ECO:0000313" key="3">
    <source>
        <dbReference type="Proteomes" id="UP001249959"/>
    </source>
</evidence>
<name>A0ABU3TNY7_9BACT</name>
<dbReference type="GO" id="GO:0016757">
    <property type="term" value="F:glycosyltransferase activity"/>
    <property type="evidence" value="ECO:0007669"/>
    <property type="project" value="UniProtKB-KW"/>
</dbReference>
<evidence type="ECO:0000259" key="1">
    <source>
        <dbReference type="Pfam" id="PF00534"/>
    </source>
</evidence>